<evidence type="ECO:0000313" key="11">
    <source>
        <dbReference type="EMBL" id="USI71679.1"/>
    </source>
</evidence>
<evidence type="ECO:0000256" key="1">
    <source>
        <dbReference type="ARBA" id="ARBA00000439"/>
    </source>
</evidence>
<comment type="similarity">
    <text evidence="2 10">Belongs to the disproportionating enzyme family.</text>
</comment>
<evidence type="ECO:0000256" key="3">
    <source>
        <dbReference type="ARBA" id="ARBA00012560"/>
    </source>
</evidence>
<dbReference type="EC" id="2.4.1.25" evidence="3 10"/>
<evidence type="ECO:0000256" key="4">
    <source>
        <dbReference type="ARBA" id="ARBA00020295"/>
    </source>
</evidence>
<keyword evidence="12" id="KW-1185">Reference proteome</keyword>
<accession>A0ABY4X462</accession>
<dbReference type="Gene3D" id="3.20.20.80">
    <property type="entry name" value="Glycosidases"/>
    <property type="match status" value="1"/>
</dbReference>
<keyword evidence="6 10" id="KW-0808">Transferase</keyword>
<dbReference type="PANTHER" id="PTHR32438:SF5">
    <property type="entry name" value="4-ALPHA-GLUCANOTRANSFERASE DPE1, CHLOROPLASTIC_AMYLOPLASTIC"/>
    <property type="match status" value="1"/>
</dbReference>
<dbReference type="EMBL" id="CP084930">
    <property type="protein sequence ID" value="USI71679.1"/>
    <property type="molecule type" value="Genomic_DNA"/>
</dbReference>
<evidence type="ECO:0000256" key="8">
    <source>
        <dbReference type="ARBA" id="ARBA00031423"/>
    </source>
</evidence>
<evidence type="ECO:0000256" key="2">
    <source>
        <dbReference type="ARBA" id="ARBA00005684"/>
    </source>
</evidence>
<dbReference type="NCBIfam" id="TIGR00217">
    <property type="entry name" value="malQ"/>
    <property type="match status" value="1"/>
</dbReference>
<dbReference type="GO" id="GO:0004134">
    <property type="term" value="F:4-alpha-glucanotransferase activity"/>
    <property type="evidence" value="ECO:0007669"/>
    <property type="project" value="UniProtKB-EC"/>
</dbReference>
<dbReference type="Proteomes" id="UP001056937">
    <property type="component" value="Chromosome 1"/>
</dbReference>
<evidence type="ECO:0000256" key="9">
    <source>
        <dbReference type="ARBA" id="ARBA00031501"/>
    </source>
</evidence>
<dbReference type="PANTHER" id="PTHR32438">
    <property type="entry name" value="4-ALPHA-GLUCANOTRANSFERASE DPE1, CHLOROPLASTIC/AMYLOPLASTIC"/>
    <property type="match status" value="1"/>
</dbReference>
<evidence type="ECO:0000256" key="10">
    <source>
        <dbReference type="RuleBase" id="RU361207"/>
    </source>
</evidence>
<protein>
    <recommendedName>
        <fullName evidence="4 10">4-alpha-glucanotransferase</fullName>
        <ecNumber evidence="3 10">2.4.1.25</ecNumber>
    </recommendedName>
    <alternativeName>
        <fullName evidence="8 10">Amylomaltase</fullName>
    </alternativeName>
    <alternativeName>
        <fullName evidence="9 10">Disproportionating enzyme</fullName>
    </alternativeName>
</protein>
<dbReference type="RefSeq" id="WP_252165491.1">
    <property type="nucleotide sequence ID" value="NZ_CP084930.1"/>
</dbReference>
<dbReference type="Pfam" id="PF02446">
    <property type="entry name" value="Glyco_hydro_77"/>
    <property type="match status" value="1"/>
</dbReference>
<evidence type="ECO:0000313" key="12">
    <source>
        <dbReference type="Proteomes" id="UP001056937"/>
    </source>
</evidence>
<keyword evidence="5 10" id="KW-0328">Glycosyltransferase</keyword>
<evidence type="ECO:0000256" key="6">
    <source>
        <dbReference type="ARBA" id="ARBA00022679"/>
    </source>
</evidence>
<keyword evidence="7 10" id="KW-0119">Carbohydrate metabolism</keyword>
<name>A0ABY4X462_9SPHN</name>
<comment type="catalytic activity">
    <reaction evidence="1 10">
        <text>Transfers a segment of a (1-&gt;4)-alpha-D-glucan to a new position in an acceptor, which may be glucose or a (1-&gt;4)-alpha-D-glucan.</text>
        <dbReference type="EC" id="2.4.1.25"/>
    </reaction>
</comment>
<sequence>MSDAALIRLAARAGLLAEWRDFENRPQTVAPDTLRAVLGAMGLPAGSEGEIADSSARLDARAAVPHFVTGDIHHPSPVALDGLATLTLEDGRAFECDPRQLTIHDCGYHRLRLGAHEIGLAIAPARAPSVPDLTGRDRAWGAAVQLYALRGDAPRGFGDLGQLGAFARAAAAAGADALAVSPAHALFSADPGRYSPYSPSSRDFLNILYADPEADEPAGGDLIDWPEAAAARLAGLRRAYAAFEGDAGFDAFVAEGGAALRGHALFEALDHHFRALGHGSGWQAWPSAYHDPASPAVAEFARAEADAVRFHLFLQWRADRGLARAQAGAKQAGMAIGLISDLAVGLDTGGSHAWSRRGELIAGLTIGAPPDAFQAEGQGWGITGFSPIALEELGFLPYLRTLRTALRHAGGVRIDHALGLGRLWVIPEGARPLDGCYMRYPFEDMMRLLALEAARHRALVIGEDLGVVPEGFRDRLAERHLLGMSILLFERDNAGRFTDPRQWRRASAAMTTTHDLTPVGGWWKGVDIEWRTRLGIGAESAEARAHDRDLFAERARQSGAGDVGGSETAVDAGIALVARSACELAIVPAEDLFGLSEAPNMPGTIDEHPNWRRRYPAPAETLFADPAAERRTTLLREQRS</sequence>
<gene>
    <name evidence="11" type="primary">malQ</name>
    <name evidence="11" type="ORF">LHA26_10090</name>
</gene>
<dbReference type="InterPro" id="IPR017853">
    <property type="entry name" value="GH"/>
</dbReference>
<evidence type="ECO:0000256" key="5">
    <source>
        <dbReference type="ARBA" id="ARBA00022676"/>
    </source>
</evidence>
<evidence type="ECO:0000256" key="7">
    <source>
        <dbReference type="ARBA" id="ARBA00023277"/>
    </source>
</evidence>
<dbReference type="InterPro" id="IPR003385">
    <property type="entry name" value="Glyco_hydro_77"/>
</dbReference>
<proteinExistence type="inferred from homology"/>
<dbReference type="SUPFAM" id="SSF51445">
    <property type="entry name" value="(Trans)glycosidases"/>
    <property type="match status" value="1"/>
</dbReference>
<reference evidence="11" key="1">
    <citation type="journal article" date="2022" name="Toxins">
        <title>Genomic Analysis of Sphingopyxis sp. USTB-05 for Biodegrading Cyanobacterial Hepatotoxins.</title>
        <authorList>
            <person name="Liu C."/>
            <person name="Xu Q."/>
            <person name="Zhao Z."/>
            <person name="Zhang H."/>
            <person name="Liu X."/>
            <person name="Yin C."/>
            <person name="Liu Y."/>
            <person name="Yan H."/>
        </authorList>
    </citation>
    <scope>NUCLEOTIDE SEQUENCE</scope>
    <source>
        <strain evidence="11">NBD5</strain>
    </source>
</reference>
<organism evidence="11 12">
    <name type="scientific">Sphingomonas morindae</name>
    <dbReference type="NCBI Taxonomy" id="1541170"/>
    <lineage>
        <taxon>Bacteria</taxon>
        <taxon>Pseudomonadati</taxon>
        <taxon>Pseudomonadota</taxon>
        <taxon>Alphaproteobacteria</taxon>
        <taxon>Sphingomonadales</taxon>
        <taxon>Sphingomonadaceae</taxon>
        <taxon>Sphingomonas</taxon>
    </lineage>
</organism>